<evidence type="ECO:0000256" key="10">
    <source>
        <dbReference type="ARBA" id="ARBA00022989"/>
    </source>
</evidence>
<dbReference type="SMART" id="SM00406">
    <property type="entry name" value="IGv"/>
    <property type="match status" value="2"/>
</dbReference>
<keyword evidence="7" id="KW-0677">Repeat</keyword>
<evidence type="ECO:0000256" key="2">
    <source>
        <dbReference type="ARBA" id="ARBA00004536"/>
    </source>
</evidence>
<dbReference type="Pfam" id="PF07686">
    <property type="entry name" value="V-set"/>
    <property type="match status" value="2"/>
</dbReference>
<comment type="subcellular location">
    <subcellularLocation>
        <location evidence="2">Cell junction</location>
        <location evidence="2">Adherens junction</location>
    </subcellularLocation>
    <subcellularLocation>
        <location evidence="1">Cell membrane</location>
        <topology evidence="1">Single-pass type I membrane protein</topology>
    </subcellularLocation>
</comment>
<dbReference type="GO" id="GO:0009897">
    <property type="term" value="C:external side of plasma membrane"/>
    <property type="evidence" value="ECO:0007669"/>
    <property type="project" value="TreeGrafter"/>
</dbReference>
<evidence type="ECO:0000256" key="3">
    <source>
        <dbReference type="ARBA" id="ARBA00007810"/>
    </source>
</evidence>
<dbReference type="PANTHER" id="PTHR47011:SF1">
    <property type="entry name" value="CD226 ANTIGEN"/>
    <property type="match status" value="1"/>
</dbReference>
<evidence type="ECO:0000313" key="19">
    <source>
        <dbReference type="EMBL" id="KAG7488552.1"/>
    </source>
</evidence>
<dbReference type="EMBL" id="JAFDVH010000002">
    <property type="protein sequence ID" value="KAG7488552.1"/>
    <property type="molecule type" value="Genomic_DNA"/>
</dbReference>
<keyword evidence="8" id="KW-0130">Cell adhesion</keyword>
<dbReference type="InterPro" id="IPR036179">
    <property type="entry name" value="Ig-like_dom_sf"/>
</dbReference>
<keyword evidence="13" id="KW-0325">Glycoprotein</keyword>
<evidence type="ECO:0000256" key="13">
    <source>
        <dbReference type="ARBA" id="ARBA00023180"/>
    </source>
</evidence>
<evidence type="ECO:0000256" key="12">
    <source>
        <dbReference type="ARBA" id="ARBA00023157"/>
    </source>
</evidence>
<feature type="transmembrane region" description="Helical" evidence="16">
    <location>
        <begin position="256"/>
        <end position="280"/>
    </location>
</feature>
<dbReference type="SUPFAM" id="SSF48726">
    <property type="entry name" value="Immunoglobulin"/>
    <property type="match status" value="2"/>
</dbReference>
<dbReference type="AlphaFoldDB" id="A0A9D3QFS2"/>
<evidence type="ECO:0000256" key="5">
    <source>
        <dbReference type="ARBA" id="ARBA00022692"/>
    </source>
</evidence>
<keyword evidence="20" id="KW-1185">Reference proteome</keyword>
<evidence type="ECO:0000256" key="15">
    <source>
        <dbReference type="ARBA" id="ARBA00062858"/>
    </source>
</evidence>
<feature type="domain" description="Ig-like" evidence="18">
    <location>
        <begin position="23"/>
        <end position="135"/>
    </location>
</feature>
<dbReference type="GO" id="GO:0050839">
    <property type="term" value="F:cell adhesion molecule binding"/>
    <property type="evidence" value="ECO:0007669"/>
    <property type="project" value="TreeGrafter"/>
</dbReference>
<dbReference type="InterPro" id="IPR013106">
    <property type="entry name" value="Ig_V-set"/>
</dbReference>
<dbReference type="InterPro" id="IPR007110">
    <property type="entry name" value="Ig-like_dom"/>
</dbReference>
<protein>
    <recommendedName>
        <fullName evidence="18">Ig-like domain-containing protein</fullName>
    </recommendedName>
</protein>
<proteinExistence type="inferred from homology"/>
<comment type="caution">
    <text evidence="19">The sequence shown here is derived from an EMBL/GenBank/DDBJ whole genome shotgun (WGS) entry which is preliminary data.</text>
</comment>
<evidence type="ECO:0000256" key="16">
    <source>
        <dbReference type="SAM" id="Phobius"/>
    </source>
</evidence>
<sequence length="340" mass="38433">MKATQKDYWYFMVLVILLGFMKDAIQDKPADSIVKLKDSITLECVCPWSGNLSMISWMKMPQKKHIAVFHPEFGVALADEYAGRVGFLRSSPMDGSISINNTSANDTGLYHCSMQTFPKGSWTKDILVKESVDINPTTPYSEVVEMGSTFTLRCNYVDNGTVYQVTFEKVGNRSIDIIALCNVVDGSFVGADYRERVAVNCHDVLDVSLQLMNVTEEDGGLYRCHFSSDAGDQTMTVSVTVPREDSSISPLQMNHMYIYIGGGVSGFVLLTVVITSVCWYRRKNRRARSRAKQHPIQRRPFNNYEQAAVYDRMNKLTKHLEDNAVYVNVQSLPRHTKRKT</sequence>
<dbReference type="GO" id="GO:0005912">
    <property type="term" value="C:adherens junction"/>
    <property type="evidence" value="ECO:0007669"/>
    <property type="project" value="UniProtKB-SubCell"/>
</dbReference>
<comment type="function">
    <text evidence="14">Cell adhesion molecule that promotes cell-cell contacts and plays important roles in the development of the nervous system. Acts by forming homophilic or heterophilic trans-dimers.</text>
</comment>
<keyword evidence="11 16" id="KW-0472">Membrane</keyword>
<dbReference type="Gene3D" id="2.60.40.10">
    <property type="entry name" value="Immunoglobulins"/>
    <property type="match status" value="2"/>
</dbReference>
<name>A0A9D3QFS2_MEGAT</name>
<evidence type="ECO:0000256" key="1">
    <source>
        <dbReference type="ARBA" id="ARBA00004251"/>
    </source>
</evidence>
<evidence type="ECO:0000256" key="9">
    <source>
        <dbReference type="ARBA" id="ARBA00022949"/>
    </source>
</evidence>
<feature type="domain" description="Ig-like" evidence="18">
    <location>
        <begin position="136"/>
        <end position="240"/>
    </location>
</feature>
<evidence type="ECO:0000259" key="18">
    <source>
        <dbReference type="PROSITE" id="PS50835"/>
    </source>
</evidence>
<dbReference type="PROSITE" id="PS50835">
    <property type="entry name" value="IG_LIKE"/>
    <property type="match status" value="2"/>
</dbReference>
<accession>A0A9D3QFS2</accession>
<dbReference type="GO" id="GO:0002891">
    <property type="term" value="P:positive regulation of immunoglobulin mediated immune response"/>
    <property type="evidence" value="ECO:0007669"/>
    <property type="project" value="TreeGrafter"/>
</dbReference>
<evidence type="ECO:0000256" key="4">
    <source>
        <dbReference type="ARBA" id="ARBA00022475"/>
    </source>
</evidence>
<dbReference type="InterPro" id="IPR003599">
    <property type="entry name" value="Ig_sub"/>
</dbReference>
<dbReference type="FunFam" id="2.60.40.10:FF:000304">
    <property type="entry name" value="Nectin cell adhesion molecule 1"/>
    <property type="match status" value="1"/>
</dbReference>
<dbReference type="PANTHER" id="PTHR47011">
    <property type="entry name" value="CD226 ANTIGEN"/>
    <property type="match status" value="1"/>
</dbReference>
<dbReference type="Proteomes" id="UP001046870">
    <property type="component" value="Chromosome 2"/>
</dbReference>
<evidence type="ECO:0000256" key="6">
    <source>
        <dbReference type="ARBA" id="ARBA00022729"/>
    </source>
</evidence>
<feature type="chain" id="PRO_5039216007" description="Ig-like domain-containing protein" evidence="17">
    <location>
        <begin position="27"/>
        <end position="340"/>
    </location>
</feature>
<dbReference type="SMART" id="SM00409">
    <property type="entry name" value="IG"/>
    <property type="match status" value="2"/>
</dbReference>
<keyword evidence="6 17" id="KW-0732">Signal</keyword>
<dbReference type="InterPro" id="IPR013783">
    <property type="entry name" value="Ig-like_fold"/>
</dbReference>
<evidence type="ECO:0000256" key="11">
    <source>
        <dbReference type="ARBA" id="ARBA00023136"/>
    </source>
</evidence>
<evidence type="ECO:0000256" key="8">
    <source>
        <dbReference type="ARBA" id="ARBA00022889"/>
    </source>
</evidence>
<comment type="subunit">
    <text evidence="15">Cis- and trans-homodimer. Can form trans-heterodimers.</text>
</comment>
<keyword evidence="12" id="KW-1015">Disulfide bond</keyword>
<evidence type="ECO:0000256" key="17">
    <source>
        <dbReference type="SAM" id="SignalP"/>
    </source>
</evidence>
<dbReference type="GO" id="GO:0007155">
    <property type="term" value="P:cell adhesion"/>
    <property type="evidence" value="ECO:0007669"/>
    <property type="project" value="UniProtKB-KW"/>
</dbReference>
<organism evidence="19 20">
    <name type="scientific">Megalops atlanticus</name>
    <name type="common">Tarpon</name>
    <name type="synonym">Clupea gigantea</name>
    <dbReference type="NCBI Taxonomy" id="7932"/>
    <lineage>
        <taxon>Eukaryota</taxon>
        <taxon>Metazoa</taxon>
        <taxon>Chordata</taxon>
        <taxon>Craniata</taxon>
        <taxon>Vertebrata</taxon>
        <taxon>Euteleostomi</taxon>
        <taxon>Actinopterygii</taxon>
        <taxon>Neopterygii</taxon>
        <taxon>Teleostei</taxon>
        <taxon>Elopiformes</taxon>
        <taxon>Megalopidae</taxon>
        <taxon>Megalops</taxon>
    </lineage>
</organism>
<evidence type="ECO:0000256" key="14">
    <source>
        <dbReference type="ARBA" id="ARBA00058274"/>
    </source>
</evidence>
<feature type="signal peptide" evidence="17">
    <location>
        <begin position="1"/>
        <end position="26"/>
    </location>
</feature>
<keyword evidence="4" id="KW-1003">Cell membrane</keyword>
<dbReference type="InterPro" id="IPR042842">
    <property type="entry name" value="CD226"/>
</dbReference>
<dbReference type="OrthoDB" id="9937217at2759"/>
<evidence type="ECO:0000256" key="7">
    <source>
        <dbReference type="ARBA" id="ARBA00022737"/>
    </source>
</evidence>
<evidence type="ECO:0000313" key="20">
    <source>
        <dbReference type="Proteomes" id="UP001046870"/>
    </source>
</evidence>
<keyword evidence="9" id="KW-0965">Cell junction</keyword>
<gene>
    <name evidence="19" type="ORF">MATL_G00035780</name>
</gene>
<reference evidence="19" key="1">
    <citation type="submission" date="2021-01" db="EMBL/GenBank/DDBJ databases">
        <authorList>
            <person name="Zahm M."/>
            <person name="Roques C."/>
            <person name="Cabau C."/>
            <person name="Klopp C."/>
            <person name="Donnadieu C."/>
            <person name="Jouanno E."/>
            <person name="Lampietro C."/>
            <person name="Louis A."/>
            <person name="Herpin A."/>
            <person name="Echchiki A."/>
            <person name="Berthelot C."/>
            <person name="Parey E."/>
            <person name="Roest-Crollius H."/>
            <person name="Braasch I."/>
            <person name="Postlethwait J."/>
            <person name="Bobe J."/>
            <person name="Montfort J."/>
            <person name="Bouchez O."/>
            <person name="Begum T."/>
            <person name="Mejri S."/>
            <person name="Adams A."/>
            <person name="Chen W.-J."/>
            <person name="Guiguen Y."/>
        </authorList>
    </citation>
    <scope>NUCLEOTIDE SEQUENCE</scope>
    <source>
        <strain evidence="19">YG-15Mar2019-1</strain>
        <tissue evidence="19">Brain</tissue>
    </source>
</reference>
<dbReference type="GO" id="GO:0002729">
    <property type="term" value="P:positive regulation of natural killer cell cytokine production"/>
    <property type="evidence" value="ECO:0007669"/>
    <property type="project" value="InterPro"/>
</dbReference>
<keyword evidence="10 16" id="KW-1133">Transmembrane helix</keyword>
<keyword evidence="5 16" id="KW-0812">Transmembrane</keyword>
<comment type="similarity">
    <text evidence="3">Belongs to the nectin family.</text>
</comment>